<dbReference type="RefSeq" id="WP_073386302.1">
    <property type="nucleotide sequence ID" value="NZ_FQVU01000001.1"/>
</dbReference>
<dbReference type="OrthoDB" id="3541350at2"/>
<reference evidence="1 2" key="1">
    <citation type="submission" date="2016-11" db="EMBL/GenBank/DDBJ databases">
        <authorList>
            <person name="Jaros S."/>
            <person name="Januszkiewicz K."/>
            <person name="Wedrychowicz H."/>
        </authorList>
    </citation>
    <scope>NUCLEOTIDE SEQUENCE [LARGE SCALE GENOMIC DNA]</scope>
    <source>
        <strain evidence="1 2">DSM 45627</strain>
    </source>
</reference>
<protein>
    <recommendedName>
        <fullName evidence="3">DNA binding domain-containing protein, excisionase family</fullName>
    </recommendedName>
</protein>
<gene>
    <name evidence="1" type="ORF">SAMN05443575_0865</name>
</gene>
<evidence type="ECO:0008006" key="3">
    <source>
        <dbReference type="Google" id="ProtNLM"/>
    </source>
</evidence>
<name>A0A1M5EDV6_9ACTN</name>
<sequence>MDVPDLPTVLDLPAAATLLGIGRTKAYELVRDDAWPTPIIRLGKLIKVPTRPLLDLLEGRVGPAA</sequence>
<keyword evidence="2" id="KW-1185">Reference proteome</keyword>
<dbReference type="EMBL" id="FQVU01000001">
    <property type="protein sequence ID" value="SHF77395.1"/>
    <property type="molecule type" value="Genomic_DNA"/>
</dbReference>
<dbReference type="AlphaFoldDB" id="A0A1M5EDV6"/>
<dbReference type="Proteomes" id="UP000186132">
    <property type="component" value="Unassembled WGS sequence"/>
</dbReference>
<accession>A0A1M5EDV6</accession>
<organism evidence="1 2">
    <name type="scientific">Jatrophihabitans endophyticus</name>
    <dbReference type="NCBI Taxonomy" id="1206085"/>
    <lineage>
        <taxon>Bacteria</taxon>
        <taxon>Bacillati</taxon>
        <taxon>Actinomycetota</taxon>
        <taxon>Actinomycetes</taxon>
        <taxon>Jatrophihabitantales</taxon>
        <taxon>Jatrophihabitantaceae</taxon>
        <taxon>Jatrophihabitans</taxon>
    </lineage>
</organism>
<evidence type="ECO:0000313" key="2">
    <source>
        <dbReference type="Proteomes" id="UP000186132"/>
    </source>
</evidence>
<evidence type="ECO:0000313" key="1">
    <source>
        <dbReference type="EMBL" id="SHF77395.1"/>
    </source>
</evidence>
<dbReference type="STRING" id="1206085.SAMN05443575_0865"/>
<proteinExistence type="predicted"/>